<dbReference type="eggNOG" id="ENOG502S1MF">
    <property type="taxonomic scope" value="Eukaryota"/>
</dbReference>
<dbReference type="PANTHER" id="PTHR37490">
    <property type="entry name" value="EXPRESSED PROTEIN"/>
    <property type="match status" value="1"/>
</dbReference>
<reference evidence="1 2" key="2">
    <citation type="journal article" date="2012" name="PLoS Pathog.">
        <title>Diverse lifestyles and strategies of plant pathogenesis encoded in the genomes of eighteen Dothideomycetes fungi.</title>
        <authorList>
            <person name="Ohm R.A."/>
            <person name="Feau N."/>
            <person name="Henrissat B."/>
            <person name="Schoch C.L."/>
            <person name="Horwitz B.A."/>
            <person name="Barry K.W."/>
            <person name="Condon B.J."/>
            <person name="Copeland A.C."/>
            <person name="Dhillon B."/>
            <person name="Glaser F."/>
            <person name="Hesse C.N."/>
            <person name="Kosti I."/>
            <person name="LaButti K."/>
            <person name="Lindquist E.A."/>
            <person name="Lucas S."/>
            <person name="Salamov A.A."/>
            <person name="Bradshaw R.E."/>
            <person name="Ciuffetti L."/>
            <person name="Hamelin R.C."/>
            <person name="Kema G.H.J."/>
            <person name="Lawrence C."/>
            <person name="Scott J.A."/>
            <person name="Spatafora J.W."/>
            <person name="Turgeon B.G."/>
            <person name="de Wit P.J.G.M."/>
            <person name="Zhong S."/>
            <person name="Goodwin S.B."/>
            <person name="Grigoriev I.V."/>
        </authorList>
    </citation>
    <scope>NUCLEOTIDE SEQUENCE [LARGE SCALE GENOMIC DNA]</scope>
    <source>
        <strain evidence="2">NZE10 / CBS 128990</strain>
    </source>
</reference>
<organism evidence="1 2">
    <name type="scientific">Dothistroma septosporum (strain NZE10 / CBS 128990)</name>
    <name type="common">Red band needle blight fungus</name>
    <name type="synonym">Mycosphaerella pini</name>
    <dbReference type="NCBI Taxonomy" id="675120"/>
    <lineage>
        <taxon>Eukaryota</taxon>
        <taxon>Fungi</taxon>
        <taxon>Dikarya</taxon>
        <taxon>Ascomycota</taxon>
        <taxon>Pezizomycotina</taxon>
        <taxon>Dothideomycetes</taxon>
        <taxon>Dothideomycetidae</taxon>
        <taxon>Mycosphaerellales</taxon>
        <taxon>Mycosphaerellaceae</taxon>
        <taxon>Dothistroma</taxon>
    </lineage>
</organism>
<evidence type="ECO:0000313" key="1">
    <source>
        <dbReference type="EMBL" id="EME39167.1"/>
    </source>
</evidence>
<dbReference type="Proteomes" id="UP000016933">
    <property type="component" value="Unassembled WGS sequence"/>
</dbReference>
<dbReference type="STRING" id="675120.M2XI69"/>
<dbReference type="PANTHER" id="PTHR37490:SF1">
    <property type="entry name" value="GLYCOSYLTRANSFERASE 2-LIKE DOMAIN-CONTAINING PROTEIN"/>
    <property type="match status" value="1"/>
</dbReference>
<dbReference type="HOGENOM" id="CLU_1454369_0_0_1"/>
<sequence length="186" mass="20882">MILFAFVTGDDLRKVSQRPDPKDSVLDESSFAWHLTRGTGLSVLVGASWLYALYSTIDMGFLVPDFSGLDLSPSPMPHADLDIVVARYVEPPAGLAEDIMSLLATPKVQNLKTSMIIYNKDTDEEDFKARLLTNLADRSKIVFRSLENVGWEAVTHLHHIVQNWDHLSKHSLLMQAEPHDLPMVKQ</sequence>
<gene>
    <name evidence="1" type="ORF">DOTSEDRAFT_75047</name>
</gene>
<dbReference type="EMBL" id="KB446545">
    <property type="protein sequence ID" value="EME39167.1"/>
    <property type="molecule type" value="Genomic_DNA"/>
</dbReference>
<protein>
    <submittedName>
        <fullName evidence="1">Uncharacterized protein</fullName>
    </submittedName>
</protein>
<accession>M2XI69</accession>
<keyword evidence="2" id="KW-1185">Reference proteome</keyword>
<reference evidence="2" key="1">
    <citation type="journal article" date="2012" name="PLoS Genet.">
        <title>The genomes of the fungal plant pathogens Cladosporium fulvum and Dothistroma septosporum reveal adaptation to different hosts and lifestyles but also signatures of common ancestry.</title>
        <authorList>
            <person name="de Wit P.J.G.M."/>
            <person name="van der Burgt A."/>
            <person name="Oekmen B."/>
            <person name="Stergiopoulos I."/>
            <person name="Abd-Elsalam K.A."/>
            <person name="Aerts A.L."/>
            <person name="Bahkali A.H."/>
            <person name="Beenen H.G."/>
            <person name="Chettri P."/>
            <person name="Cox M.P."/>
            <person name="Datema E."/>
            <person name="de Vries R.P."/>
            <person name="Dhillon B."/>
            <person name="Ganley A.R."/>
            <person name="Griffiths S.A."/>
            <person name="Guo Y."/>
            <person name="Hamelin R.C."/>
            <person name="Henrissat B."/>
            <person name="Kabir M.S."/>
            <person name="Jashni M.K."/>
            <person name="Kema G."/>
            <person name="Klaubauf S."/>
            <person name="Lapidus A."/>
            <person name="Levasseur A."/>
            <person name="Lindquist E."/>
            <person name="Mehrabi R."/>
            <person name="Ohm R.A."/>
            <person name="Owen T.J."/>
            <person name="Salamov A."/>
            <person name="Schwelm A."/>
            <person name="Schijlen E."/>
            <person name="Sun H."/>
            <person name="van den Burg H.A."/>
            <person name="van Ham R.C.H.J."/>
            <person name="Zhang S."/>
            <person name="Goodwin S.B."/>
            <person name="Grigoriev I.V."/>
            <person name="Collemare J."/>
            <person name="Bradshaw R.E."/>
        </authorList>
    </citation>
    <scope>NUCLEOTIDE SEQUENCE [LARGE SCALE GENOMIC DNA]</scope>
    <source>
        <strain evidence="2">NZE10 / CBS 128990</strain>
    </source>
</reference>
<evidence type="ECO:0000313" key="2">
    <source>
        <dbReference type="Proteomes" id="UP000016933"/>
    </source>
</evidence>
<name>M2XI69_DOTSN</name>
<dbReference type="AlphaFoldDB" id="M2XI69"/>
<proteinExistence type="predicted"/>
<dbReference type="OrthoDB" id="3650799at2759"/>